<keyword evidence="4" id="KW-0472">Membrane</keyword>
<keyword evidence="2 5" id="KW-0728">SH3 domain</keyword>
<evidence type="ECO:0000256" key="2">
    <source>
        <dbReference type="ARBA" id="ARBA00022443"/>
    </source>
</evidence>
<evidence type="ECO:0000256" key="4">
    <source>
        <dbReference type="ARBA" id="ARBA00023136"/>
    </source>
</evidence>
<gene>
    <name evidence="10" type="primary">SH3D21</name>
</gene>
<proteinExistence type="predicted"/>
<organism evidence="9 10">
    <name type="scientific">Geotrypetes seraphini</name>
    <name type="common">Gaboon caecilian</name>
    <name type="synonym">Caecilia seraphini</name>
    <dbReference type="NCBI Taxonomy" id="260995"/>
    <lineage>
        <taxon>Eukaryota</taxon>
        <taxon>Metazoa</taxon>
        <taxon>Chordata</taxon>
        <taxon>Craniata</taxon>
        <taxon>Vertebrata</taxon>
        <taxon>Euteleostomi</taxon>
        <taxon>Amphibia</taxon>
        <taxon>Gymnophiona</taxon>
        <taxon>Geotrypetes</taxon>
    </lineage>
</organism>
<feature type="compositionally biased region" description="Basic and acidic residues" evidence="7">
    <location>
        <begin position="315"/>
        <end position="448"/>
    </location>
</feature>
<dbReference type="RefSeq" id="XP_033811773.1">
    <property type="nucleotide sequence ID" value="XM_033955882.1"/>
</dbReference>
<dbReference type="SUPFAM" id="SSF50044">
    <property type="entry name" value="SH3-domain"/>
    <property type="match status" value="3"/>
</dbReference>
<evidence type="ECO:0000256" key="1">
    <source>
        <dbReference type="ARBA" id="ARBA00004170"/>
    </source>
</evidence>
<dbReference type="PROSITE" id="PS50002">
    <property type="entry name" value="SH3"/>
    <property type="match status" value="3"/>
</dbReference>
<evidence type="ECO:0000256" key="3">
    <source>
        <dbReference type="ARBA" id="ARBA00023054"/>
    </source>
</evidence>
<evidence type="ECO:0000256" key="6">
    <source>
        <dbReference type="SAM" id="Coils"/>
    </source>
</evidence>
<dbReference type="InParanoid" id="A0A6P8S3B1"/>
<evidence type="ECO:0000313" key="10">
    <source>
        <dbReference type="RefSeq" id="XP_033811773.1"/>
    </source>
</evidence>
<comment type="subcellular location">
    <subcellularLocation>
        <location evidence="1">Membrane</location>
        <topology evidence="1">Peripheral membrane protein</topology>
    </subcellularLocation>
</comment>
<feature type="domain" description="SH3" evidence="8">
    <location>
        <begin position="83"/>
        <end position="142"/>
    </location>
</feature>
<keyword evidence="9" id="KW-1185">Reference proteome</keyword>
<dbReference type="PRINTS" id="PR00452">
    <property type="entry name" value="SH3DOMAIN"/>
</dbReference>
<protein>
    <submittedName>
        <fullName evidence="10">SH3 domain-containing protein 21 isoform X1</fullName>
    </submittedName>
</protein>
<dbReference type="InterPro" id="IPR001452">
    <property type="entry name" value="SH3_domain"/>
</dbReference>
<dbReference type="SMART" id="SM00326">
    <property type="entry name" value="SH3"/>
    <property type="match status" value="3"/>
</dbReference>
<dbReference type="Pfam" id="PF07653">
    <property type="entry name" value="SH3_2"/>
    <property type="match status" value="1"/>
</dbReference>
<dbReference type="InterPro" id="IPR050384">
    <property type="entry name" value="Endophilin_SH3RF"/>
</dbReference>
<dbReference type="GeneID" id="117365432"/>
<evidence type="ECO:0000256" key="7">
    <source>
        <dbReference type="SAM" id="MobiDB-lite"/>
    </source>
</evidence>
<keyword evidence="3 6" id="KW-0175">Coiled coil</keyword>
<name>A0A6P8S3B1_GEOSA</name>
<reference evidence="10" key="1">
    <citation type="submission" date="2025-08" db="UniProtKB">
        <authorList>
            <consortium name="RefSeq"/>
        </authorList>
    </citation>
    <scope>IDENTIFICATION</scope>
</reference>
<dbReference type="InterPro" id="IPR035468">
    <property type="entry name" value="SH3D21_SH3"/>
</dbReference>
<dbReference type="OrthoDB" id="73680at2759"/>
<dbReference type="KEGG" id="gsh:117365432"/>
<evidence type="ECO:0000259" key="8">
    <source>
        <dbReference type="PROSITE" id="PS50002"/>
    </source>
</evidence>
<feature type="domain" description="SH3" evidence="8">
    <location>
        <begin position="189"/>
        <end position="250"/>
    </location>
</feature>
<dbReference type="InterPro" id="IPR036028">
    <property type="entry name" value="SH3-like_dom_sf"/>
</dbReference>
<dbReference type="Proteomes" id="UP000515159">
    <property type="component" value="Chromosome 8"/>
</dbReference>
<feature type="compositionally biased region" description="Polar residues" evidence="7">
    <location>
        <begin position="250"/>
        <end position="270"/>
    </location>
</feature>
<feature type="compositionally biased region" description="Basic and acidic residues" evidence="7">
    <location>
        <begin position="493"/>
        <end position="519"/>
    </location>
</feature>
<dbReference type="PANTHER" id="PTHR14167:SF81">
    <property type="entry name" value="ENDOPHILIN-A"/>
    <property type="match status" value="1"/>
</dbReference>
<evidence type="ECO:0000256" key="5">
    <source>
        <dbReference type="PROSITE-ProRule" id="PRU00192"/>
    </source>
</evidence>
<dbReference type="CTD" id="79729"/>
<sequence length="625" mass="69488">MVEFLVLTDFQGQLEDELHIKEGDIVKNVKKSAEDGWLEGELNGKRGIFPNQFVKEIPASFMGDGGQKYPRSIRKPKVQTVKKQQRWCKAKFSYSPEKPDELELIAGDIVEVLHEIEDGWWLGKKGVYVGAFPSNFVEDLPHLPLEAVPDLDKNNRAGKQRPKLEDAIFIMKEMEKTKSQEKMSASNQKGKECCKVMFDYEPAFQDELALKKGDIVCILQKETEDEGWWEGELNGRTGLFPDNFVILLPSTSQKTNRPPARTSTNQGQEPNEQKMDLPSKPSHPHTKKPAPPPPIPAKTKPSFGASNRASGILQDAKHAEMTKEKPTEVTKEKPGSVTKEKPGSITKEKPGSVTKEKPAEVTKEKPGSITKEKPGSVTKEKPAEVTKEKPGSVTKEKPGSVTKEKPAEVTKEKPRKVTKEKPAEVTKEKPTEVTKEKPASLSEEKSALPEEDSFDAIVVSSSKLSHPTADRPKVQGKRPPTQPCNPSLPEENASQRDSKQEEAEEKPKPKCAAKGKEPEPSSSTPAKAPHAARPGTPEGKKTQPAKATSVPVTPETKPNAEEEVGDKVTVEELRAEIRSLRIFMELMKTQYEREMADIKEEMKEERARRAALQTEIEKLSHLLPL</sequence>
<dbReference type="PANTHER" id="PTHR14167">
    <property type="entry name" value="SH3 DOMAIN-CONTAINING"/>
    <property type="match status" value="1"/>
</dbReference>
<feature type="domain" description="SH3" evidence="8">
    <location>
        <begin position="1"/>
        <end position="59"/>
    </location>
</feature>
<dbReference type="PRINTS" id="PR01887">
    <property type="entry name" value="SPECTRNALPHA"/>
</dbReference>
<feature type="region of interest" description="Disordered" evidence="7">
    <location>
        <begin position="250"/>
        <end position="567"/>
    </location>
</feature>
<dbReference type="Gene3D" id="2.30.30.40">
    <property type="entry name" value="SH3 Domains"/>
    <property type="match status" value="3"/>
</dbReference>
<evidence type="ECO:0000313" key="9">
    <source>
        <dbReference type="Proteomes" id="UP000515159"/>
    </source>
</evidence>
<dbReference type="CDD" id="cd12142">
    <property type="entry name" value="SH3_D21-like"/>
    <property type="match status" value="1"/>
</dbReference>
<feature type="coiled-coil region" evidence="6">
    <location>
        <begin position="584"/>
        <end position="622"/>
    </location>
</feature>
<accession>A0A6P8S3B1</accession>
<dbReference type="AlphaFoldDB" id="A0A6P8S3B1"/>
<dbReference type="Pfam" id="PF14604">
    <property type="entry name" value="SH3_9"/>
    <property type="match status" value="2"/>
</dbReference>